<reference evidence="3" key="1">
    <citation type="journal article" date="2014" name="Int. J. Syst. Evol. Microbiol.">
        <title>Complete genome sequence of Corynebacterium casei LMG S-19264T (=DSM 44701T), isolated from a smear-ripened cheese.</title>
        <authorList>
            <consortium name="US DOE Joint Genome Institute (JGI-PGF)"/>
            <person name="Walter F."/>
            <person name="Albersmeier A."/>
            <person name="Kalinowski J."/>
            <person name="Ruckert C."/>
        </authorList>
    </citation>
    <scope>NUCLEOTIDE SEQUENCE</scope>
    <source>
        <strain evidence="3">CGMCC 1.15448</strain>
    </source>
</reference>
<organism evidence="3 4">
    <name type="scientific">Puia dinghuensis</name>
    <dbReference type="NCBI Taxonomy" id="1792502"/>
    <lineage>
        <taxon>Bacteria</taxon>
        <taxon>Pseudomonadati</taxon>
        <taxon>Bacteroidota</taxon>
        <taxon>Chitinophagia</taxon>
        <taxon>Chitinophagales</taxon>
        <taxon>Chitinophagaceae</taxon>
        <taxon>Puia</taxon>
    </lineage>
</organism>
<evidence type="ECO:0000313" key="3">
    <source>
        <dbReference type="EMBL" id="GGA84299.1"/>
    </source>
</evidence>
<evidence type="ECO:0000313" key="4">
    <source>
        <dbReference type="Proteomes" id="UP000607559"/>
    </source>
</evidence>
<reference evidence="3" key="2">
    <citation type="submission" date="2020-09" db="EMBL/GenBank/DDBJ databases">
        <authorList>
            <person name="Sun Q."/>
            <person name="Zhou Y."/>
        </authorList>
    </citation>
    <scope>NUCLEOTIDE SEQUENCE</scope>
    <source>
        <strain evidence="3">CGMCC 1.15448</strain>
    </source>
</reference>
<evidence type="ECO:0000259" key="2">
    <source>
        <dbReference type="SMART" id="SM00867"/>
    </source>
</evidence>
<accession>A0A8J2U7H1</accession>
<dbReference type="PANTHER" id="PTHR34406">
    <property type="entry name" value="PROTEIN YCEI"/>
    <property type="match status" value="1"/>
</dbReference>
<feature type="chain" id="PRO_5035253558" evidence="1">
    <location>
        <begin position="20"/>
        <end position="179"/>
    </location>
</feature>
<dbReference type="EMBL" id="BMJC01000001">
    <property type="protein sequence ID" value="GGA84299.1"/>
    <property type="molecule type" value="Genomic_DNA"/>
</dbReference>
<dbReference type="InterPro" id="IPR036761">
    <property type="entry name" value="TTHA0802/YceI-like_sf"/>
</dbReference>
<comment type="caution">
    <text evidence="3">The sequence shown here is derived from an EMBL/GenBank/DDBJ whole genome shotgun (WGS) entry which is preliminary data.</text>
</comment>
<dbReference type="InterPro" id="IPR007372">
    <property type="entry name" value="Lipid/polyisoprenoid-bd_YceI"/>
</dbReference>
<proteinExistence type="predicted"/>
<gene>
    <name evidence="3" type="ORF">GCM10011511_04320</name>
</gene>
<dbReference type="Gene3D" id="2.40.128.110">
    <property type="entry name" value="Lipid/polyisoprenoid-binding, YceI-like"/>
    <property type="match status" value="1"/>
</dbReference>
<feature type="signal peptide" evidence="1">
    <location>
        <begin position="1"/>
        <end position="19"/>
    </location>
</feature>
<sequence>MKQVLVALLPVIVAVTFLATEWKADAAKAKVEFSVKGLFGRAHGHFSGLKSTIRFDEHDLAGSSITASIDASTVGTGIGLRDHHLREEEQFLNVKKYPEISFHSRKIEKTAQGFSADGELTIKGISKPVQIPFTFTPNGSNAGVFKGEFSIRREDFSIGQSGGSIGDMVTITLEIPVTK</sequence>
<evidence type="ECO:0000256" key="1">
    <source>
        <dbReference type="SAM" id="SignalP"/>
    </source>
</evidence>
<dbReference type="Proteomes" id="UP000607559">
    <property type="component" value="Unassembled WGS sequence"/>
</dbReference>
<dbReference type="SUPFAM" id="SSF101874">
    <property type="entry name" value="YceI-like"/>
    <property type="match status" value="1"/>
</dbReference>
<name>A0A8J2U7H1_9BACT</name>
<feature type="domain" description="Lipid/polyisoprenoid-binding YceI-like" evidence="2">
    <location>
        <begin position="21"/>
        <end position="178"/>
    </location>
</feature>
<dbReference type="Pfam" id="PF04264">
    <property type="entry name" value="YceI"/>
    <property type="match status" value="1"/>
</dbReference>
<keyword evidence="4" id="KW-1185">Reference proteome</keyword>
<dbReference type="RefSeq" id="WP_188928053.1">
    <property type="nucleotide sequence ID" value="NZ_BMJC01000001.1"/>
</dbReference>
<dbReference type="AlphaFoldDB" id="A0A8J2U7H1"/>
<protein>
    <submittedName>
        <fullName evidence="3">Polyisoprenoid-binding protein</fullName>
    </submittedName>
</protein>
<keyword evidence="1" id="KW-0732">Signal</keyword>
<dbReference type="PANTHER" id="PTHR34406:SF1">
    <property type="entry name" value="PROTEIN YCEI"/>
    <property type="match status" value="1"/>
</dbReference>
<dbReference type="SMART" id="SM00867">
    <property type="entry name" value="YceI"/>
    <property type="match status" value="1"/>
</dbReference>